<feature type="region of interest" description="Disordered" evidence="1">
    <location>
        <begin position="25"/>
        <end position="62"/>
    </location>
</feature>
<feature type="compositionally biased region" description="Polar residues" evidence="1">
    <location>
        <begin position="28"/>
        <end position="37"/>
    </location>
</feature>
<dbReference type="EMBL" id="CP076643">
    <property type="protein sequence ID" value="QXO16862.1"/>
    <property type="molecule type" value="Genomic_DNA"/>
</dbReference>
<dbReference type="AlphaFoldDB" id="A0A975YML9"/>
<dbReference type="KEGG" id="vos:KNV97_15475"/>
<organism evidence="2 3">
    <name type="scientific">Vibrio ostreae</name>
    <dbReference type="NCBI Taxonomy" id="2841925"/>
    <lineage>
        <taxon>Bacteria</taxon>
        <taxon>Pseudomonadati</taxon>
        <taxon>Pseudomonadota</taxon>
        <taxon>Gammaproteobacteria</taxon>
        <taxon>Vibrionales</taxon>
        <taxon>Vibrionaceae</taxon>
        <taxon>Vibrio</taxon>
    </lineage>
</organism>
<dbReference type="Proteomes" id="UP000694232">
    <property type="component" value="Chromosome 1"/>
</dbReference>
<sequence>MTTSTKNLRQTFSLKRVISGLWRKLSGDKQQPQQSLPLNEHLRKDIGWQEKPPHRHDYRDYL</sequence>
<protein>
    <submittedName>
        <fullName evidence="2">Uncharacterized protein</fullName>
    </submittedName>
</protein>
<keyword evidence="3" id="KW-1185">Reference proteome</keyword>
<feature type="compositionally biased region" description="Basic and acidic residues" evidence="1">
    <location>
        <begin position="40"/>
        <end position="62"/>
    </location>
</feature>
<proteinExistence type="predicted"/>
<evidence type="ECO:0000256" key="1">
    <source>
        <dbReference type="SAM" id="MobiDB-lite"/>
    </source>
</evidence>
<evidence type="ECO:0000313" key="3">
    <source>
        <dbReference type="Proteomes" id="UP000694232"/>
    </source>
</evidence>
<accession>A0A975YML9</accession>
<evidence type="ECO:0000313" key="2">
    <source>
        <dbReference type="EMBL" id="QXO16862.1"/>
    </source>
</evidence>
<name>A0A975YML9_9VIBR</name>
<gene>
    <name evidence="2" type="ORF">KNV97_15475</name>
</gene>
<reference evidence="2" key="1">
    <citation type="submission" date="2021-06" db="EMBL/GenBank/DDBJ databases">
        <title>Vibrio nov. sp., novel gut bacterium isolated from Yellow Sea oyster.</title>
        <authorList>
            <person name="Muhammad N."/>
            <person name="Nguyen T.H."/>
            <person name="Lee Y.-J."/>
            <person name="Ko J."/>
            <person name="Kim S.-G."/>
        </authorList>
    </citation>
    <scope>NUCLEOTIDE SEQUENCE</scope>
    <source>
        <strain evidence="2">OG9-811</strain>
    </source>
</reference>
<dbReference type="RefSeq" id="WP_136483403.1">
    <property type="nucleotide sequence ID" value="NZ_CP076643.1"/>
</dbReference>